<name>A0ABW4FDW2_9PSEU</name>
<feature type="compositionally biased region" description="Low complexity" evidence="1">
    <location>
        <begin position="21"/>
        <end position="49"/>
    </location>
</feature>
<dbReference type="Pfam" id="PF17270">
    <property type="entry name" value="DUF5336"/>
    <property type="match status" value="1"/>
</dbReference>
<evidence type="ECO:0000313" key="3">
    <source>
        <dbReference type="EMBL" id="MFD1528756.1"/>
    </source>
</evidence>
<dbReference type="EMBL" id="JBHUCP010000003">
    <property type="protein sequence ID" value="MFD1528756.1"/>
    <property type="molecule type" value="Genomic_DNA"/>
</dbReference>
<keyword evidence="2" id="KW-1133">Transmembrane helix</keyword>
<keyword evidence="2" id="KW-0812">Transmembrane</keyword>
<feature type="transmembrane region" description="Helical" evidence="2">
    <location>
        <begin position="84"/>
        <end position="105"/>
    </location>
</feature>
<feature type="compositionally biased region" description="Basic and acidic residues" evidence="1">
    <location>
        <begin position="290"/>
        <end position="300"/>
    </location>
</feature>
<keyword evidence="4" id="KW-1185">Reference proteome</keyword>
<protein>
    <submittedName>
        <fullName evidence="3">DUF5336 domain-containing protein</fullName>
    </submittedName>
</protein>
<dbReference type="RefSeq" id="WP_343970148.1">
    <property type="nucleotide sequence ID" value="NZ_BAAAJG010000001.1"/>
</dbReference>
<keyword evidence="2" id="KW-0472">Membrane</keyword>
<evidence type="ECO:0000256" key="1">
    <source>
        <dbReference type="SAM" id="MobiDB-lite"/>
    </source>
</evidence>
<feature type="compositionally biased region" description="Gly residues" evidence="1">
    <location>
        <begin position="195"/>
        <end position="231"/>
    </location>
</feature>
<feature type="compositionally biased region" description="Low complexity" evidence="1">
    <location>
        <begin position="267"/>
        <end position="278"/>
    </location>
</feature>
<proteinExistence type="predicted"/>
<dbReference type="InterPro" id="IPR035166">
    <property type="entry name" value="DUF5336"/>
</dbReference>
<feature type="transmembrane region" description="Helical" evidence="2">
    <location>
        <begin position="112"/>
        <end position="132"/>
    </location>
</feature>
<feature type="region of interest" description="Disordered" evidence="1">
    <location>
        <begin position="1"/>
        <end position="49"/>
    </location>
</feature>
<feature type="compositionally biased region" description="Pro residues" evidence="1">
    <location>
        <begin position="1"/>
        <end position="20"/>
    </location>
</feature>
<dbReference type="Proteomes" id="UP001597145">
    <property type="component" value="Unassembled WGS sequence"/>
</dbReference>
<comment type="caution">
    <text evidence="3">The sequence shown here is derived from an EMBL/GenBank/DDBJ whole genome shotgun (WGS) entry which is preliminary data.</text>
</comment>
<accession>A0ABW4FDW2</accession>
<feature type="transmembrane region" description="Helical" evidence="2">
    <location>
        <begin position="60"/>
        <end position="78"/>
    </location>
</feature>
<feature type="region of interest" description="Disordered" evidence="1">
    <location>
        <begin position="195"/>
        <end position="323"/>
    </location>
</feature>
<organism evidence="3 4">
    <name type="scientific">Pseudonocardia aurantiaca</name>
    <dbReference type="NCBI Taxonomy" id="75290"/>
    <lineage>
        <taxon>Bacteria</taxon>
        <taxon>Bacillati</taxon>
        <taxon>Actinomycetota</taxon>
        <taxon>Actinomycetes</taxon>
        <taxon>Pseudonocardiales</taxon>
        <taxon>Pseudonocardiaceae</taxon>
        <taxon>Pseudonocardia</taxon>
    </lineage>
</organism>
<feature type="transmembrane region" description="Helical" evidence="2">
    <location>
        <begin position="138"/>
        <end position="159"/>
    </location>
</feature>
<evidence type="ECO:0000313" key="4">
    <source>
        <dbReference type="Proteomes" id="UP001597145"/>
    </source>
</evidence>
<feature type="compositionally biased region" description="Low complexity" evidence="1">
    <location>
        <begin position="232"/>
        <end position="250"/>
    </location>
</feature>
<reference evidence="4" key="1">
    <citation type="journal article" date="2019" name="Int. J. Syst. Evol. Microbiol.">
        <title>The Global Catalogue of Microorganisms (GCM) 10K type strain sequencing project: providing services to taxonomists for standard genome sequencing and annotation.</title>
        <authorList>
            <consortium name="The Broad Institute Genomics Platform"/>
            <consortium name="The Broad Institute Genome Sequencing Center for Infectious Disease"/>
            <person name="Wu L."/>
            <person name="Ma J."/>
        </authorList>
    </citation>
    <scope>NUCLEOTIDE SEQUENCE [LARGE SCALE GENOMIC DNA]</scope>
    <source>
        <strain evidence="4">JCM 12165</strain>
    </source>
</reference>
<evidence type="ECO:0000256" key="2">
    <source>
        <dbReference type="SAM" id="Phobius"/>
    </source>
</evidence>
<gene>
    <name evidence="3" type="ORF">ACFSCY_04805</name>
</gene>
<sequence length="323" mass="31480">MTQQPGPPGTPPTPSSPGPAAPAGAPPSYAGSSSSAGAPAESAAAATPADHQLEPGPARLLALAGAGLAVVFAVLGFFDSSFGFILPAFSSLVIGGGLLAGTAVLPKIGRVLVPAAVAATTGALQFLVFVIGNGGSGILIAAVVVAFLVAVVVVGAMLLDVGIVKAPAPRPSAPPDYGQPSGYGQYPQGYGQQGGYGQYPQGGYGQQGYGGQQPSGYGQQGQPGQYGGQPGYGQQQPGYPPAGYGQQPQGQAGGWGQQIPPPGQPGGPAAPSGAGSSGEATTAIPQPERGAAHGRPESGGKGDNQGEGADQTRFIQPGERPQG</sequence>